<name>A0A923SIV6_9BACT</name>
<dbReference type="InterPro" id="IPR026444">
    <property type="entry name" value="Secre_tail"/>
</dbReference>
<evidence type="ECO:0000259" key="1">
    <source>
        <dbReference type="Pfam" id="PF18962"/>
    </source>
</evidence>
<dbReference type="NCBIfam" id="TIGR04183">
    <property type="entry name" value="Por_Secre_tail"/>
    <property type="match status" value="1"/>
</dbReference>
<organism evidence="2 3">
    <name type="scientific">Pontibacter cellulosilyticus</name>
    <dbReference type="NCBI Taxonomy" id="1720253"/>
    <lineage>
        <taxon>Bacteria</taxon>
        <taxon>Pseudomonadati</taxon>
        <taxon>Bacteroidota</taxon>
        <taxon>Cytophagia</taxon>
        <taxon>Cytophagales</taxon>
        <taxon>Hymenobacteraceae</taxon>
        <taxon>Pontibacter</taxon>
    </lineage>
</organism>
<comment type="caution">
    <text evidence="2">The sequence shown here is derived from an EMBL/GenBank/DDBJ whole genome shotgun (WGS) entry which is preliminary data.</text>
</comment>
<protein>
    <submittedName>
        <fullName evidence="2">T9SS type A sorting domain-containing protein</fullName>
    </submittedName>
</protein>
<gene>
    <name evidence="2" type="ORF">H8S84_09200</name>
</gene>
<reference evidence="2" key="1">
    <citation type="submission" date="2020-08" db="EMBL/GenBank/DDBJ databases">
        <title>Pontibacter sp. SD6 16S ribosomal RNA gene Genome sequencing and assembly.</title>
        <authorList>
            <person name="Kang M."/>
        </authorList>
    </citation>
    <scope>NUCLEOTIDE SEQUENCE</scope>
    <source>
        <strain evidence="2">SD6</strain>
    </source>
</reference>
<sequence>MASQPSALSTPNVTILTYPDCSSSSGTLKIVKSVEPLEEYGLGYEFSNNNKDWVESPVFSFTAGAGYSLHVRKVSDITCVASTSCQGEGSRITSQTTSSIQTDAQPKTEDQLTAYPVPFSQNVTLEFKAEQSGKYEINLYDMKGQLVRQLKSGTAKAGEVTQIEVDGRSMADGMYLARMVSGSGSKTVKLLKKNN</sequence>
<evidence type="ECO:0000313" key="2">
    <source>
        <dbReference type="EMBL" id="MBC5993007.1"/>
    </source>
</evidence>
<dbReference type="Pfam" id="PF18962">
    <property type="entry name" value="Por_Secre_tail"/>
    <property type="match status" value="1"/>
</dbReference>
<dbReference type="AlphaFoldDB" id="A0A923SIV6"/>
<accession>A0A923SIV6</accession>
<evidence type="ECO:0000313" key="3">
    <source>
        <dbReference type="Proteomes" id="UP000603640"/>
    </source>
</evidence>
<feature type="domain" description="Secretion system C-terminal sorting" evidence="1">
    <location>
        <begin position="115"/>
        <end position="190"/>
    </location>
</feature>
<dbReference type="EMBL" id="JACRVF010000002">
    <property type="protein sequence ID" value="MBC5993007.1"/>
    <property type="molecule type" value="Genomic_DNA"/>
</dbReference>
<proteinExistence type="predicted"/>
<dbReference type="Proteomes" id="UP000603640">
    <property type="component" value="Unassembled WGS sequence"/>
</dbReference>
<dbReference type="Gene3D" id="2.60.40.4070">
    <property type="match status" value="1"/>
</dbReference>
<keyword evidence="3" id="KW-1185">Reference proteome</keyword>